<dbReference type="CDD" id="cd00371">
    <property type="entry name" value="HMA"/>
    <property type="match status" value="1"/>
</dbReference>
<dbReference type="PROSITE" id="PS50846">
    <property type="entry name" value="HMA_2"/>
    <property type="match status" value="1"/>
</dbReference>
<dbReference type="Pfam" id="PF00403">
    <property type="entry name" value="HMA"/>
    <property type="match status" value="1"/>
</dbReference>
<gene>
    <name evidence="2" type="ORF">AW11_00378</name>
</gene>
<sequence length="67" mass="7317">MPTTTLKITGMKSDDCLRLVMNAIQDLPCIGHVEVSLETGQATIEHTAMVDEGDIRQIIEDAGYPTE</sequence>
<dbReference type="InterPro" id="IPR006121">
    <property type="entry name" value="HMA_dom"/>
</dbReference>
<dbReference type="GO" id="GO:0046872">
    <property type="term" value="F:metal ion binding"/>
    <property type="evidence" value="ECO:0007669"/>
    <property type="project" value="InterPro"/>
</dbReference>
<comment type="caution">
    <text evidence="2">The sequence shown here is derived from an EMBL/GenBank/DDBJ whole genome shotgun (WGS) entry which is preliminary data.</text>
</comment>
<evidence type="ECO:0000313" key="2">
    <source>
        <dbReference type="EMBL" id="EXI91037.1"/>
    </source>
</evidence>
<dbReference type="PATRIC" id="fig|1454004.3.peg.389"/>
<dbReference type="Gene3D" id="3.30.70.100">
    <property type="match status" value="1"/>
</dbReference>
<dbReference type="Proteomes" id="UP000022141">
    <property type="component" value="Unassembled WGS sequence"/>
</dbReference>
<evidence type="ECO:0000313" key="3">
    <source>
        <dbReference type="Proteomes" id="UP000022141"/>
    </source>
</evidence>
<name>A0A011QP25_ACCRE</name>
<reference evidence="2" key="1">
    <citation type="submission" date="2014-02" db="EMBL/GenBank/DDBJ databases">
        <title>Expanding our view of genomic diversity in Candidatus Accumulibacter clades.</title>
        <authorList>
            <person name="Skennerton C.T."/>
            <person name="Barr J.J."/>
            <person name="Slater F.R."/>
            <person name="Bond P.L."/>
            <person name="Tyson G.W."/>
        </authorList>
    </citation>
    <scope>NUCLEOTIDE SEQUENCE [LARGE SCALE GENOMIC DNA]</scope>
</reference>
<evidence type="ECO:0000259" key="1">
    <source>
        <dbReference type="PROSITE" id="PS50846"/>
    </source>
</evidence>
<dbReference type="AlphaFoldDB" id="A0A011QP25"/>
<dbReference type="EMBL" id="JEMY01000003">
    <property type="protein sequence ID" value="EXI91037.1"/>
    <property type="molecule type" value="Genomic_DNA"/>
</dbReference>
<dbReference type="InterPro" id="IPR036163">
    <property type="entry name" value="HMA_dom_sf"/>
</dbReference>
<protein>
    <submittedName>
        <fullName evidence="2">Mercuric reductase</fullName>
    </submittedName>
</protein>
<organism evidence="2 3">
    <name type="scientific">Accumulibacter regalis</name>
    <dbReference type="NCBI Taxonomy" id="522306"/>
    <lineage>
        <taxon>Bacteria</taxon>
        <taxon>Pseudomonadati</taxon>
        <taxon>Pseudomonadota</taxon>
        <taxon>Betaproteobacteria</taxon>
        <taxon>Candidatus Accumulibacter</taxon>
    </lineage>
</organism>
<keyword evidence="3" id="KW-1185">Reference proteome</keyword>
<dbReference type="STRING" id="1454004.AW11_00378"/>
<dbReference type="SUPFAM" id="SSF55008">
    <property type="entry name" value="HMA, heavy metal-associated domain"/>
    <property type="match status" value="1"/>
</dbReference>
<feature type="domain" description="HMA" evidence="1">
    <location>
        <begin position="2"/>
        <end position="67"/>
    </location>
</feature>
<dbReference type="eggNOG" id="COG2608">
    <property type="taxonomic scope" value="Bacteria"/>
</dbReference>
<accession>A0A011QP25</accession>
<proteinExistence type="predicted"/>